<accession>A0A8S5TLZ1</accession>
<dbReference type="EMBL" id="BK032857">
    <property type="protein sequence ID" value="DAF64340.1"/>
    <property type="molecule type" value="Genomic_DNA"/>
</dbReference>
<protein>
    <submittedName>
        <fullName evidence="1">Uncharacterized protein</fullName>
    </submittedName>
</protein>
<sequence length="41" mass="4701">MPIHLCYSSEAPSCIRRKIELSSQFRLPLSINVQLTPDSRI</sequence>
<reference evidence="1" key="1">
    <citation type="journal article" date="2021" name="Proc. Natl. Acad. Sci. U.S.A.">
        <title>A Catalog of Tens of Thousands of Viruses from Human Metagenomes Reveals Hidden Associations with Chronic Diseases.</title>
        <authorList>
            <person name="Tisza M.J."/>
            <person name="Buck C.B."/>
        </authorList>
    </citation>
    <scope>NUCLEOTIDE SEQUENCE</scope>
    <source>
        <strain evidence="1">CtX401</strain>
    </source>
</reference>
<proteinExistence type="predicted"/>
<evidence type="ECO:0000313" key="1">
    <source>
        <dbReference type="EMBL" id="DAF64340.1"/>
    </source>
</evidence>
<organism evidence="1">
    <name type="scientific">Microviridae sp. ctX401</name>
    <dbReference type="NCBI Taxonomy" id="2827644"/>
    <lineage>
        <taxon>Viruses</taxon>
        <taxon>Monodnaviria</taxon>
        <taxon>Sangervirae</taxon>
        <taxon>Phixviricota</taxon>
        <taxon>Malgrandaviricetes</taxon>
        <taxon>Petitvirales</taxon>
        <taxon>Microviridae</taxon>
    </lineage>
</organism>
<name>A0A8S5TLZ1_9VIRU</name>